<dbReference type="RefSeq" id="WP_133730999.1">
    <property type="nucleotide sequence ID" value="NZ_CP140255.1"/>
</dbReference>
<dbReference type="Pfam" id="PF13377">
    <property type="entry name" value="Peripla_BP_3"/>
    <property type="match status" value="1"/>
</dbReference>
<organism evidence="5 6">
    <name type="scientific">Vreelandella neptunia</name>
    <dbReference type="NCBI Taxonomy" id="115551"/>
    <lineage>
        <taxon>Bacteria</taxon>
        <taxon>Pseudomonadati</taxon>
        <taxon>Pseudomonadota</taxon>
        <taxon>Gammaproteobacteria</taxon>
        <taxon>Oceanospirillales</taxon>
        <taxon>Halomonadaceae</taxon>
        <taxon>Vreelandella</taxon>
    </lineage>
</organism>
<reference evidence="5 6" key="1">
    <citation type="submission" date="2023-11" db="EMBL/GenBank/DDBJ databases">
        <title>MicrobeMod: A computational toolkit for identifying prokaryotic methylation and restriction-modification with nanopore sequencing.</title>
        <authorList>
            <person name="Crits-Christoph A."/>
            <person name="Kang S.C."/>
            <person name="Lee H."/>
            <person name="Ostrov N."/>
        </authorList>
    </citation>
    <scope>NUCLEOTIDE SEQUENCE [LARGE SCALE GENOMIC DNA]</scope>
    <source>
        <strain evidence="5 6">ATCC BAA-805</strain>
    </source>
</reference>
<dbReference type="Gene3D" id="1.10.260.40">
    <property type="entry name" value="lambda repressor-like DNA-binding domains"/>
    <property type="match status" value="1"/>
</dbReference>
<dbReference type="EMBL" id="CP140255">
    <property type="protein sequence ID" value="WQH13290.1"/>
    <property type="molecule type" value="Genomic_DNA"/>
</dbReference>
<dbReference type="Pfam" id="PF00356">
    <property type="entry name" value="LacI"/>
    <property type="match status" value="1"/>
</dbReference>
<dbReference type="SUPFAM" id="SSF53822">
    <property type="entry name" value="Periplasmic binding protein-like I"/>
    <property type="match status" value="1"/>
</dbReference>
<evidence type="ECO:0000313" key="5">
    <source>
        <dbReference type="EMBL" id="WQH13290.1"/>
    </source>
</evidence>
<gene>
    <name evidence="5" type="ORF">SR894_01810</name>
</gene>
<keyword evidence="2 5" id="KW-0238">DNA-binding</keyword>
<sequence length="329" mass="35219">MPVRVTADDVAKAAGVSRAMVSRAFTPGASVAVRKREHVLRVAQALGYRPNLIARGLTGQRTGLVAVVAGEISRPYEAWLLEHIVRVLSANGYQPLLLPAFRDANMTEMIDHALAYQVEGAIVAAGSVSRDIADRCQASGAPLVLIGRVLEKNGADAVCCDNIKGMWQLVERLVKQGRRRIAWLGGTADTFSDQERRQGVEEALAHYGLSLQVQRRGDFSLSSGVSEGLALLDSRLALDAIMCANDAMALGVVEAAAQRGIKVPDDVAITGFDDVPGAAWGRCPLTTVRNPVNETALEALRLLETRVHNPTCDNQVIRVGVTLVPRSSA</sequence>
<evidence type="ECO:0000256" key="1">
    <source>
        <dbReference type="ARBA" id="ARBA00023015"/>
    </source>
</evidence>
<name>A0ABZ0YMD1_9GAMM</name>
<dbReference type="CDD" id="cd06278">
    <property type="entry name" value="PBP1_LacI-like"/>
    <property type="match status" value="1"/>
</dbReference>
<dbReference type="GO" id="GO:0003677">
    <property type="term" value="F:DNA binding"/>
    <property type="evidence" value="ECO:0007669"/>
    <property type="project" value="UniProtKB-KW"/>
</dbReference>
<accession>A0ABZ0YMD1</accession>
<dbReference type="SUPFAM" id="SSF47413">
    <property type="entry name" value="lambda repressor-like DNA-binding domains"/>
    <property type="match status" value="1"/>
</dbReference>
<dbReference type="PANTHER" id="PTHR30146">
    <property type="entry name" value="LACI-RELATED TRANSCRIPTIONAL REPRESSOR"/>
    <property type="match status" value="1"/>
</dbReference>
<dbReference type="Gene3D" id="3.40.50.2300">
    <property type="match status" value="2"/>
</dbReference>
<proteinExistence type="predicted"/>
<evidence type="ECO:0000313" key="6">
    <source>
        <dbReference type="Proteomes" id="UP001324794"/>
    </source>
</evidence>
<keyword evidence="6" id="KW-1185">Reference proteome</keyword>
<keyword evidence="1" id="KW-0805">Transcription regulation</keyword>
<protein>
    <submittedName>
        <fullName evidence="5">LacI family DNA-binding transcriptional regulator</fullName>
    </submittedName>
</protein>
<dbReference type="Proteomes" id="UP001324794">
    <property type="component" value="Chromosome"/>
</dbReference>
<dbReference type="InterPro" id="IPR010982">
    <property type="entry name" value="Lambda_DNA-bd_dom_sf"/>
</dbReference>
<dbReference type="PROSITE" id="PS50932">
    <property type="entry name" value="HTH_LACI_2"/>
    <property type="match status" value="1"/>
</dbReference>
<dbReference type="InterPro" id="IPR028082">
    <property type="entry name" value="Peripla_BP_I"/>
</dbReference>
<dbReference type="SMART" id="SM00354">
    <property type="entry name" value="HTH_LACI"/>
    <property type="match status" value="1"/>
</dbReference>
<evidence type="ECO:0000256" key="2">
    <source>
        <dbReference type="ARBA" id="ARBA00023125"/>
    </source>
</evidence>
<evidence type="ECO:0000259" key="4">
    <source>
        <dbReference type="PROSITE" id="PS50932"/>
    </source>
</evidence>
<dbReference type="InterPro" id="IPR000843">
    <property type="entry name" value="HTH_LacI"/>
</dbReference>
<dbReference type="CDD" id="cd01392">
    <property type="entry name" value="HTH_LacI"/>
    <property type="match status" value="1"/>
</dbReference>
<dbReference type="PANTHER" id="PTHR30146:SF109">
    <property type="entry name" value="HTH-TYPE TRANSCRIPTIONAL REGULATOR GALS"/>
    <property type="match status" value="1"/>
</dbReference>
<feature type="domain" description="HTH lacI-type" evidence="4">
    <location>
        <begin position="5"/>
        <end position="59"/>
    </location>
</feature>
<keyword evidence="3" id="KW-0804">Transcription</keyword>
<evidence type="ECO:0000256" key="3">
    <source>
        <dbReference type="ARBA" id="ARBA00023163"/>
    </source>
</evidence>
<dbReference type="InterPro" id="IPR046335">
    <property type="entry name" value="LacI/GalR-like_sensor"/>
</dbReference>